<sequence>MKALLLTLFISLSFKVSAQSLYAPRTNTKISQTTSETFSVTFKKSMYGIAFKTNDRLLTNSLKTKIEQFMINTNCSKFKGLGVFTLNIIKRKGSYFVVEQKKPEKLIEI</sequence>
<name>A0ABW5JPN6_9FLAO</name>
<dbReference type="EMBL" id="JBHULK010000001">
    <property type="protein sequence ID" value="MFD2533539.1"/>
    <property type="molecule type" value="Genomic_DNA"/>
</dbReference>
<evidence type="ECO:0000313" key="2">
    <source>
        <dbReference type="EMBL" id="MFD2533539.1"/>
    </source>
</evidence>
<keyword evidence="3" id="KW-1185">Reference proteome</keyword>
<feature type="signal peptide" evidence="1">
    <location>
        <begin position="1"/>
        <end position="18"/>
    </location>
</feature>
<comment type="caution">
    <text evidence="2">The sequence shown here is derived from an EMBL/GenBank/DDBJ whole genome shotgun (WGS) entry which is preliminary data.</text>
</comment>
<feature type="chain" id="PRO_5045733484" evidence="1">
    <location>
        <begin position="19"/>
        <end position="109"/>
    </location>
</feature>
<protein>
    <submittedName>
        <fullName evidence="2">Uncharacterized protein</fullName>
    </submittedName>
</protein>
<gene>
    <name evidence="2" type="ORF">ACFSQS_00370</name>
</gene>
<evidence type="ECO:0000256" key="1">
    <source>
        <dbReference type="SAM" id="SignalP"/>
    </source>
</evidence>
<proteinExistence type="predicted"/>
<reference evidence="3" key="1">
    <citation type="journal article" date="2019" name="Int. J. Syst. Evol. Microbiol.">
        <title>The Global Catalogue of Microorganisms (GCM) 10K type strain sequencing project: providing services to taxonomists for standard genome sequencing and annotation.</title>
        <authorList>
            <consortium name="The Broad Institute Genomics Platform"/>
            <consortium name="The Broad Institute Genome Sequencing Center for Infectious Disease"/>
            <person name="Wu L."/>
            <person name="Ma J."/>
        </authorList>
    </citation>
    <scope>NUCLEOTIDE SEQUENCE [LARGE SCALE GENOMIC DNA]</scope>
    <source>
        <strain evidence="3">KCTC 42903</strain>
    </source>
</reference>
<accession>A0ABW5JPN6</accession>
<dbReference type="Proteomes" id="UP001597441">
    <property type="component" value="Unassembled WGS sequence"/>
</dbReference>
<keyword evidence="1" id="KW-0732">Signal</keyword>
<organism evidence="2 3">
    <name type="scientific">Gelatiniphilus marinus</name>
    <dbReference type="NCBI Taxonomy" id="1759464"/>
    <lineage>
        <taxon>Bacteria</taxon>
        <taxon>Pseudomonadati</taxon>
        <taxon>Bacteroidota</taxon>
        <taxon>Flavobacteriia</taxon>
        <taxon>Flavobacteriales</taxon>
        <taxon>Flavobacteriaceae</taxon>
        <taxon>Gelatiniphilus</taxon>
    </lineage>
</organism>
<dbReference type="RefSeq" id="WP_388012347.1">
    <property type="nucleotide sequence ID" value="NZ_JBHUDT010000001.1"/>
</dbReference>
<evidence type="ECO:0000313" key="3">
    <source>
        <dbReference type="Proteomes" id="UP001597441"/>
    </source>
</evidence>